<comment type="caution">
    <text evidence="9">The sequence shown here is derived from an EMBL/GenBank/DDBJ whole genome shotgun (WGS) entry which is preliminary data.</text>
</comment>
<dbReference type="GO" id="GO:0008270">
    <property type="term" value="F:zinc ion binding"/>
    <property type="evidence" value="ECO:0007669"/>
    <property type="project" value="UniProtKB-KW"/>
</dbReference>
<keyword evidence="4" id="KW-0862">Zinc</keyword>
<dbReference type="GO" id="GO:0000978">
    <property type="term" value="F:RNA polymerase II cis-regulatory region sequence-specific DNA binding"/>
    <property type="evidence" value="ECO:0007669"/>
    <property type="project" value="TreeGrafter"/>
</dbReference>
<feature type="compositionally biased region" description="Polar residues" evidence="7">
    <location>
        <begin position="207"/>
        <end position="226"/>
    </location>
</feature>
<dbReference type="GO" id="GO:0000122">
    <property type="term" value="P:negative regulation of transcription by RNA polymerase II"/>
    <property type="evidence" value="ECO:0007669"/>
    <property type="project" value="TreeGrafter"/>
</dbReference>
<dbReference type="EMBL" id="JAAAJA010001578">
    <property type="protein sequence ID" value="KAG0247135.1"/>
    <property type="molecule type" value="Genomic_DNA"/>
</dbReference>
<dbReference type="Pfam" id="PF00320">
    <property type="entry name" value="GATA"/>
    <property type="match status" value="2"/>
</dbReference>
<keyword evidence="5" id="KW-0539">Nucleus</keyword>
<dbReference type="InterPro" id="IPR000679">
    <property type="entry name" value="Znf_GATA"/>
</dbReference>
<feature type="compositionally biased region" description="Polar residues" evidence="7">
    <location>
        <begin position="477"/>
        <end position="486"/>
    </location>
</feature>
<evidence type="ECO:0000313" key="9">
    <source>
        <dbReference type="EMBL" id="KAG0247135.1"/>
    </source>
</evidence>
<keyword evidence="3 6" id="KW-0863">Zinc-finger</keyword>
<name>A0A9P6PKV9_9FUNG</name>
<dbReference type="SUPFAM" id="SSF57716">
    <property type="entry name" value="Glucocorticoid receptor-like (DNA-binding domain)"/>
    <property type="match status" value="2"/>
</dbReference>
<gene>
    <name evidence="9" type="ORF">BG011_001962</name>
</gene>
<dbReference type="PRINTS" id="PR00619">
    <property type="entry name" value="GATAZNFINGER"/>
</dbReference>
<dbReference type="GO" id="GO:0005634">
    <property type="term" value="C:nucleus"/>
    <property type="evidence" value="ECO:0007669"/>
    <property type="project" value="UniProtKB-SubCell"/>
</dbReference>
<accession>A0A9P6PKV9</accession>
<evidence type="ECO:0000256" key="6">
    <source>
        <dbReference type="PROSITE-ProRule" id="PRU00094"/>
    </source>
</evidence>
<dbReference type="InterPro" id="IPR013088">
    <property type="entry name" value="Znf_NHR/GATA"/>
</dbReference>
<dbReference type="Gene3D" id="3.30.50.10">
    <property type="entry name" value="Erythroid Transcription Factor GATA-1, subunit A"/>
    <property type="match status" value="2"/>
</dbReference>
<feature type="domain" description="GATA-type" evidence="8">
    <location>
        <begin position="243"/>
        <end position="301"/>
    </location>
</feature>
<feature type="region of interest" description="Disordered" evidence="7">
    <location>
        <begin position="1"/>
        <end position="23"/>
    </location>
</feature>
<evidence type="ECO:0000313" key="10">
    <source>
        <dbReference type="Proteomes" id="UP000726737"/>
    </source>
</evidence>
<evidence type="ECO:0000256" key="2">
    <source>
        <dbReference type="ARBA" id="ARBA00022723"/>
    </source>
</evidence>
<feature type="region of interest" description="Disordered" evidence="7">
    <location>
        <begin position="196"/>
        <end position="239"/>
    </location>
</feature>
<dbReference type="Proteomes" id="UP000726737">
    <property type="component" value="Unassembled WGS sequence"/>
</dbReference>
<dbReference type="PANTHER" id="PTHR10071">
    <property type="entry name" value="TRANSCRIPTION FACTOR GATA FAMILY MEMBER"/>
    <property type="match status" value="1"/>
</dbReference>
<dbReference type="PROSITE" id="PS50114">
    <property type="entry name" value="GATA_ZN_FINGER_2"/>
    <property type="match status" value="2"/>
</dbReference>
<feature type="region of interest" description="Disordered" evidence="7">
    <location>
        <begin position="150"/>
        <end position="174"/>
    </location>
</feature>
<keyword evidence="10" id="KW-1185">Reference proteome</keyword>
<dbReference type="OrthoDB" id="515401at2759"/>
<evidence type="ECO:0000256" key="3">
    <source>
        <dbReference type="ARBA" id="ARBA00022771"/>
    </source>
</evidence>
<dbReference type="SMART" id="SM00401">
    <property type="entry name" value="ZnF_GATA"/>
    <property type="match status" value="2"/>
</dbReference>
<dbReference type="AlphaFoldDB" id="A0A9P6PKV9"/>
<dbReference type="InterPro" id="IPR039355">
    <property type="entry name" value="Transcription_factor_GATA"/>
</dbReference>
<sequence>MFASHPATSVSPSEPSAAARGSDAPWMMSSQEVLDYTSFSDDSHSPVLSLESFSSQHSPDMGAFMFHDFESLSSNTLGQDHGLAEQTFQSVISNSDATTTTAASTAPNKSSASETARQAALLHAYLTAQNLAYNEQLQQQRWGFSAMDQLDGEKDQQEPKNRDGARSAQPHQTLDKIQQADADNLARYIAQTLVKQESSRKADVESDNGSIPSSPGSVMAERSSSPEAAHETLGAKAANKNRPSRQLVCFNCQVTQTPLWRRTTDRKHPLCNACGLYYKQYGAHRPLTVRHKLPRILSDVRASPYARPSNQGTRGSSPSAPESSSSSDSDSDSDRATHGLHSLPDLTRMYSEALIHPPRQKTNPPLMTARQGIKCTNCSQTQTPLWRKNDAGEPICNACGLYAKLHNRARPVTMRKAKITRRRRDWGGNLALQAQAQAQALALAHSQAQAQAKLQNQTMDQVMDTSAESTEEVSLVKDTNNKTQELSGRPTIPLSPAQSSDTEDERRQQQSQPQQGASVTAGKLSGNPILDENKFSDIVDQMNAHQMNRFLSILESRCGVLRNRLLARTETSSQQSSLDHLF</sequence>
<feature type="compositionally biased region" description="Low complexity" evidence="7">
    <location>
        <begin position="316"/>
        <end position="328"/>
    </location>
</feature>
<dbReference type="PROSITE" id="PS00344">
    <property type="entry name" value="GATA_ZN_FINGER_1"/>
    <property type="match status" value="1"/>
</dbReference>
<protein>
    <recommendedName>
        <fullName evidence="8">GATA-type domain-containing protein</fullName>
    </recommendedName>
</protein>
<evidence type="ECO:0000256" key="1">
    <source>
        <dbReference type="ARBA" id="ARBA00004123"/>
    </source>
</evidence>
<feature type="domain" description="GATA-type" evidence="8">
    <location>
        <begin position="369"/>
        <end position="422"/>
    </location>
</feature>
<evidence type="ECO:0000256" key="4">
    <source>
        <dbReference type="ARBA" id="ARBA00022833"/>
    </source>
</evidence>
<feature type="region of interest" description="Disordered" evidence="7">
    <location>
        <begin position="300"/>
        <end position="343"/>
    </location>
</feature>
<evidence type="ECO:0000259" key="8">
    <source>
        <dbReference type="PROSITE" id="PS50114"/>
    </source>
</evidence>
<evidence type="ECO:0000256" key="5">
    <source>
        <dbReference type="ARBA" id="ARBA00023242"/>
    </source>
</evidence>
<evidence type="ECO:0000256" key="7">
    <source>
        <dbReference type="SAM" id="MobiDB-lite"/>
    </source>
</evidence>
<feature type="compositionally biased region" description="Basic and acidic residues" evidence="7">
    <location>
        <begin position="151"/>
        <end position="165"/>
    </location>
</feature>
<feature type="compositionally biased region" description="Polar residues" evidence="7">
    <location>
        <begin position="1"/>
        <end position="14"/>
    </location>
</feature>
<dbReference type="CDD" id="cd00202">
    <property type="entry name" value="ZnF_GATA"/>
    <property type="match status" value="2"/>
</dbReference>
<reference evidence="9" key="1">
    <citation type="journal article" date="2020" name="Fungal Divers.">
        <title>Resolving the Mortierellaceae phylogeny through synthesis of multi-gene phylogenetics and phylogenomics.</title>
        <authorList>
            <person name="Vandepol N."/>
            <person name="Liber J."/>
            <person name="Desiro A."/>
            <person name="Na H."/>
            <person name="Kennedy M."/>
            <person name="Barry K."/>
            <person name="Grigoriev I.V."/>
            <person name="Miller A.N."/>
            <person name="O'Donnell K."/>
            <person name="Stajich J.E."/>
            <person name="Bonito G."/>
        </authorList>
    </citation>
    <scope>NUCLEOTIDE SEQUENCE</scope>
    <source>
        <strain evidence="9">KOD948</strain>
    </source>
</reference>
<feature type="region of interest" description="Disordered" evidence="7">
    <location>
        <begin position="470"/>
        <end position="528"/>
    </location>
</feature>
<proteinExistence type="predicted"/>
<dbReference type="GO" id="GO:0000981">
    <property type="term" value="F:DNA-binding transcription factor activity, RNA polymerase II-specific"/>
    <property type="evidence" value="ECO:0007669"/>
    <property type="project" value="TreeGrafter"/>
</dbReference>
<organism evidence="9 10">
    <name type="scientific">Mortierella polycephala</name>
    <dbReference type="NCBI Taxonomy" id="41804"/>
    <lineage>
        <taxon>Eukaryota</taxon>
        <taxon>Fungi</taxon>
        <taxon>Fungi incertae sedis</taxon>
        <taxon>Mucoromycota</taxon>
        <taxon>Mortierellomycotina</taxon>
        <taxon>Mortierellomycetes</taxon>
        <taxon>Mortierellales</taxon>
        <taxon>Mortierellaceae</taxon>
        <taxon>Mortierella</taxon>
    </lineage>
</organism>
<dbReference type="PANTHER" id="PTHR10071:SF281">
    <property type="entry name" value="BOX A-BINDING FACTOR-RELATED"/>
    <property type="match status" value="1"/>
</dbReference>
<dbReference type="GO" id="GO:0045944">
    <property type="term" value="P:positive regulation of transcription by RNA polymerase II"/>
    <property type="evidence" value="ECO:0007669"/>
    <property type="project" value="TreeGrafter"/>
</dbReference>
<keyword evidence="2" id="KW-0479">Metal-binding</keyword>
<comment type="subcellular location">
    <subcellularLocation>
        <location evidence="1">Nucleus</location>
    </subcellularLocation>
</comment>